<protein>
    <submittedName>
        <fullName evidence="6">Ribokinase</fullName>
    </submittedName>
</protein>
<gene>
    <name evidence="6" type="ORF">DFR64_2582</name>
</gene>
<accession>A0A347ZQD8</accession>
<sequence>MRSGEVLMLGDINIDTVWPVDKLPGAGHDAYARSVNVGLGGAVLNTAIVLDRLGQPAAMLSCVGQDLWGTQALDLLRQTGVNPGYIRIRPELASGLIFLAVTPDGERTMFSFRGANTHLAPEDIPEKIFEQASILHISGYSLLEDPQQAAVWRAVELAKSKGVAVSLDTGLEPALLTRAELCRLIEMTDICVTGPKEMKELYAVTSPEDAIAKLLSLGVRLAAVKLGEGGSLVADVQGSVFCPAFSVEVVDTTGAGDSFSAGLLFGWTHGLSLEASAVLASALGALATTVFGAGLSLPGKQDALTLLKAQRENIPANLYKGIDELITQFGKEP</sequence>
<evidence type="ECO:0000256" key="4">
    <source>
        <dbReference type="RuleBase" id="RU003704"/>
    </source>
</evidence>
<evidence type="ECO:0000313" key="6">
    <source>
        <dbReference type="EMBL" id="REG06151.1"/>
    </source>
</evidence>
<evidence type="ECO:0000256" key="1">
    <source>
        <dbReference type="ARBA" id="ARBA00010688"/>
    </source>
</evidence>
<dbReference type="GO" id="GO:0006796">
    <property type="term" value="P:phosphate-containing compound metabolic process"/>
    <property type="evidence" value="ECO:0007669"/>
    <property type="project" value="UniProtKB-ARBA"/>
</dbReference>
<evidence type="ECO:0000259" key="5">
    <source>
        <dbReference type="Pfam" id="PF00294"/>
    </source>
</evidence>
<dbReference type="PRINTS" id="PR00990">
    <property type="entry name" value="RIBOKINASE"/>
</dbReference>
<evidence type="ECO:0000256" key="3">
    <source>
        <dbReference type="ARBA" id="ARBA00022777"/>
    </source>
</evidence>
<dbReference type="CDD" id="cd01166">
    <property type="entry name" value="KdgK"/>
    <property type="match status" value="1"/>
</dbReference>
<organism evidence="6 7">
    <name type="scientific">Pelolinea submarina</name>
    <dbReference type="NCBI Taxonomy" id="913107"/>
    <lineage>
        <taxon>Bacteria</taxon>
        <taxon>Bacillati</taxon>
        <taxon>Chloroflexota</taxon>
        <taxon>Anaerolineae</taxon>
        <taxon>Anaerolineales</taxon>
        <taxon>Anaerolineaceae</taxon>
        <taxon>Pelolinea</taxon>
    </lineage>
</organism>
<dbReference type="PROSITE" id="PS00584">
    <property type="entry name" value="PFKB_KINASES_2"/>
    <property type="match status" value="1"/>
</dbReference>
<dbReference type="PANTHER" id="PTHR10584">
    <property type="entry name" value="SUGAR KINASE"/>
    <property type="match status" value="1"/>
</dbReference>
<comment type="similarity">
    <text evidence="1 4">Belongs to the carbohydrate kinase PfkB family.</text>
</comment>
<dbReference type="EMBL" id="QUMS01000004">
    <property type="protein sequence ID" value="REG06151.1"/>
    <property type="molecule type" value="Genomic_DNA"/>
</dbReference>
<reference evidence="6 7" key="1">
    <citation type="submission" date="2018-08" db="EMBL/GenBank/DDBJ databases">
        <title>Genomic Encyclopedia of Type Strains, Phase IV (KMG-IV): sequencing the most valuable type-strain genomes for metagenomic binning, comparative biology and taxonomic classification.</title>
        <authorList>
            <person name="Goeker M."/>
        </authorList>
    </citation>
    <scope>NUCLEOTIDE SEQUENCE [LARGE SCALE GENOMIC DNA]</scope>
    <source>
        <strain evidence="6 7">DSM 23923</strain>
    </source>
</reference>
<dbReference type="Proteomes" id="UP000256388">
    <property type="component" value="Unassembled WGS sequence"/>
</dbReference>
<dbReference type="InterPro" id="IPR011611">
    <property type="entry name" value="PfkB_dom"/>
</dbReference>
<name>A0A347ZQD8_9CHLR</name>
<dbReference type="InterPro" id="IPR002173">
    <property type="entry name" value="Carboh/pur_kinase_PfkB_CS"/>
</dbReference>
<proteinExistence type="inferred from homology"/>
<dbReference type="InterPro" id="IPR029056">
    <property type="entry name" value="Ribokinase-like"/>
</dbReference>
<dbReference type="PANTHER" id="PTHR10584:SF167">
    <property type="entry name" value="PFKB DOMAIN PROTEIN"/>
    <property type="match status" value="1"/>
</dbReference>
<comment type="caution">
    <text evidence="6">The sequence shown here is derived from an EMBL/GenBank/DDBJ whole genome shotgun (WGS) entry which is preliminary data.</text>
</comment>
<evidence type="ECO:0000313" key="7">
    <source>
        <dbReference type="Proteomes" id="UP000256388"/>
    </source>
</evidence>
<keyword evidence="7" id="KW-1185">Reference proteome</keyword>
<dbReference type="GO" id="GO:0016301">
    <property type="term" value="F:kinase activity"/>
    <property type="evidence" value="ECO:0007669"/>
    <property type="project" value="UniProtKB-KW"/>
</dbReference>
<feature type="domain" description="Carbohydrate kinase PfkB" evidence="5">
    <location>
        <begin position="5"/>
        <end position="298"/>
    </location>
</feature>
<dbReference type="AlphaFoldDB" id="A0A347ZQD8"/>
<dbReference type="SUPFAM" id="SSF53613">
    <property type="entry name" value="Ribokinase-like"/>
    <property type="match status" value="1"/>
</dbReference>
<keyword evidence="3 4" id="KW-0418">Kinase</keyword>
<keyword evidence="2 4" id="KW-0808">Transferase</keyword>
<evidence type="ECO:0000256" key="2">
    <source>
        <dbReference type="ARBA" id="ARBA00022679"/>
    </source>
</evidence>
<dbReference type="InterPro" id="IPR002139">
    <property type="entry name" value="Ribo/fructo_kinase"/>
</dbReference>
<dbReference type="Pfam" id="PF00294">
    <property type="entry name" value="PfkB"/>
    <property type="match status" value="1"/>
</dbReference>
<dbReference type="Gene3D" id="3.40.1190.20">
    <property type="match status" value="1"/>
</dbReference>